<dbReference type="Proteomes" id="UP000290365">
    <property type="component" value="Chromosome"/>
</dbReference>
<comment type="similarity">
    <text evidence="1 2">Belongs to the polypeptide deformylase family.</text>
</comment>
<comment type="function">
    <text evidence="2">Removes the formyl group from the N-terminal Met of newly synthesized proteins. Requires at least a dipeptide for an efficient rate of reaction. N-terminal L-methionine is a prerequisite for activity but the enzyme has broad specificity at other positions.</text>
</comment>
<name>A0A4V0Z0I4_KTERU</name>
<gene>
    <name evidence="2 4" type="primary">def</name>
    <name evidence="4" type="ORF">EPA93_00630</name>
</gene>
<dbReference type="Gene3D" id="3.90.45.10">
    <property type="entry name" value="Peptide deformylase"/>
    <property type="match status" value="1"/>
</dbReference>
<dbReference type="InterPro" id="IPR036821">
    <property type="entry name" value="Peptide_deformylase_sf"/>
</dbReference>
<feature type="region of interest" description="Disordered" evidence="3">
    <location>
        <begin position="159"/>
        <end position="179"/>
    </location>
</feature>
<dbReference type="PIRSF" id="PIRSF004749">
    <property type="entry name" value="Pep_def"/>
    <property type="match status" value="1"/>
</dbReference>
<comment type="catalytic activity">
    <reaction evidence="2">
        <text>N-terminal N-formyl-L-methionyl-[peptide] + H2O = N-terminal L-methionyl-[peptide] + formate</text>
        <dbReference type="Rhea" id="RHEA:24420"/>
        <dbReference type="Rhea" id="RHEA-COMP:10639"/>
        <dbReference type="Rhea" id="RHEA-COMP:10640"/>
        <dbReference type="ChEBI" id="CHEBI:15377"/>
        <dbReference type="ChEBI" id="CHEBI:15740"/>
        <dbReference type="ChEBI" id="CHEBI:49298"/>
        <dbReference type="ChEBI" id="CHEBI:64731"/>
        <dbReference type="EC" id="3.5.1.88"/>
    </reaction>
</comment>
<organism evidence="4 5">
    <name type="scientific">Ktedonosporobacter rubrisoli</name>
    <dbReference type="NCBI Taxonomy" id="2509675"/>
    <lineage>
        <taxon>Bacteria</taxon>
        <taxon>Bacillati</taxon>
        <taxon>Chloroflexota</taxon>
        <taxon>Ktedonobacteria</taxon>
        <taxon>Ktedonobacterales</taxon>
        <taxon>Ktedonosporobacteraceae</taxon>
        <taxon>Ktedonosporobacter</taxon>
    </lineage>
</organism>
<dbReference type="EMBL" id="CP035758">
    <property type="protein sequence ID" value="QBD83331.1"/>
    <property type="molecule type" value="Genomic_DNA"/>
</dbReference>
<accession>A0A4V0Z0I4</accession>
<dbReference type="NCBIfam" id="TIGR00079">
    <property type="entry name" value="pept_deformyl"/>
    <property type="match status" value="1"/>
</dbReference>
<feature type="binding site" evidence="2">
    <location>
        <position position="94"/>
    </location>
    <ligand>
        <name>Fe cation</name>
        <dbReference type="ChEBI" id="CHEBI:24875"/>
    </ligand>
</feature>
<dbReference type="HAMAP" id="MF_00163">
    <property type="entry name" value="Pep_deformylase"/>
    <property type="match status" value="1"/>
</dbReference>
<dbReference type="GO" id="GO:0042586">
    <property type="term" value="F:peptide deformylase activity"/>
    <property type="evidence" value="ECO:0007669"/>
    <property type="project" value="UniProtKB-UniRule"/>
</dbReference>
<evidence type="ECO:0000313" key="5">
    <source>
        <dbReference type="Proteomes" id="UP000290365"/>
    </source>
</evidence>
<reference evidence="4 5" key="1">
    <citation type="submission" date="2019-01" db="EMBL/GenBank/DDBJ databases">
        <title>Ktedonosporobacter rubrisoli SCAWS-G2.</title>
        <authorList>
            <person name="Huang Y."/>
            <person name="Yan B."/>
        </authorList>
    </citation>
    <scope>NUCLEOTIDE SEQUENCE [LARGE SCALE GENOMIC DNA]</scope>
    <source>
        <strain evidence="4 5">SCAWS-G2</strain>
    </source>
</reference>
<evidence type="ECO:0000256" key="3">
    <source>
        <dbReference type="SAM" id="MobiDB-lite"/>
    </source>
</evidence>
<dbReference type="Pfam" id="PF01327">
    <property type="entry name" value="Pep_deformylase"/>
    <property type="match status" value="1"/>
</dbReference>
<evidence type="ECO:0000256" key="1">
    <source>
        <dbReference type="ARBA" id="ARBA00010759"/>
    </source>
</evidence>
<dbReference type="AlphaFoldDB" id="A0A4V0Z0I4"/>
<keyword evidence="2 4" id="KW-0378">Hydrolase</keyword>
<dbReference type="PRINTS" id="PR01576">
    <property type="entry name" value="PDEFORMYLASE"/>
</dbReference>
<dbReference type="CDD" id="cd00487">
    <property type="entry name" value="Pep_deformylase"/>
    <property type="match status" value="1"/>
</dbReference>
<dbReference type="PANTHER" id="PTHR10458">
    <property type="entry name" value="PEPTIDE DEFORMYLASE"/>
    <property type="match status" value="1"/>
</dbReference>
<feature type="binding site" evidence="2">
    <location>
        <position position="137"/>
    </location>
    <ligand>
        <name>Fe cation</name>
        <dbReference type="ChEBI" id="CHEBI:24875"/>
    </ligand>
</feature>
<feature type="binding site" evidence="2">
    <location>
        <position position="141"/>
    </location>
    <ligand>
        <name>Fe cation</name>
        <dbReference type="ChEBI" id="CHEBI:24875"/>
    </ligand>
</feature>
<dbReference type="InterPro" id="IPR023635">
    <property type="entry name" value="Peptide_deformylase"/>
</dbReference>
<comment type="cofactor">
    <cofactor evidence="2">
        <name>Fe(2+)</name>
        <dbReference type="ChEBI" id="CHEBI:29033"/>
    </cofactor>
    <text evidence="2">Binds 1 Fe(2+) ion.</text>
</comment>
<evidence type="ECO:0000256" key="2">
    <source>
        <dbReference type="HAMAP-Rule" id="MF_00163"/>
    </source>
</evidence>
<keyword evidence="2" id="KW-0479">Metal-binding</keyword>
<dbReference type="NCBIfam" id="NF001159">
    <property type="entry name" value="PRK00150.1-3"/>
    <property type="match status" value="1"/>
</dbReference>
<dbReference type="OrthoDB" id="9784988at2"/>
<dbReference type="SUPFAM" id="SSF56420">
    <property type="entry name" value="Peptide deformylase"/>
    <property type="match status" value="1"/>
</dbReference>
<dbReference type="EC" id="3.5.1.88" evidence="2"/>
<feature type="active site" evidence="2">
    <location>
        <position position="138"/>
    </location>
</feature>
<dbReference type="GO" id="GO:0046872">
    <property type="term" value="F:metal ion binding"/>
    <property type="evidence" value="ECO:0007669"/>
    <property type="project" value="UniProtKB-KW"/>
</dbReference>
<dbReference type="GO" id="GO:0006412">
    <property type="term" value="P:translation"/>
    <property type="evidence" value="ECO:0007669"/>
    <property type="project" value="UniProtKB-UniRule"/>
</dbReference>
<keyword evidence="2" id="KW-0648">Protein biosynthesis</keyword>
<sequence>MKGKGSMAIRKIVTLGNPILRQKAKKVHRFDTSLQKLVNDMFETLHAVNGAGLAGPQIGQSIRVFVAEYEDQRVALFNPEIVKAEGEELGSEACLSIPGYFGENIRRSEKIMVKAQDVRGKAVRVPAEGWFARILQHEIDHLDGILYFDRLDRPEDLREVRPGDLEEDERSQHADTATS</sequence>
<dbReference type="PANTHER" id="PTHR10458:SF22">
    <property type="entry name" value="PEPTIDE DEFORMYLASE"/>
    <property type="match status" value="1"/>
</dbReference>
<evidence type="ECO:0000313" key="4">
    <source>
        <dbReference type="EMBL" id="QBD83331.1"/>
    </source>
</evidence>
<keyword evidence="5" id="KW-1185">Reference proteome</keyword>
<protein>
    <recommendedName>
        <fullName evidence="2">Peptide deformylase</fullName>
        <shortName evidence="2">PDF</shortName>
        <ecNumber evidence="2">3.5.1.88</ecNumber>
    </recommendedName>
    <alternativeName>
        <fullName evidence="2">Polypeptide deformylase</fullName>
    </alternativeName>
</protein>
<dbReference type="KEGG" id="kbs:EPA93_00630"/>
<keyword evidence="2" id="KW-0408">Iron</keyword>
<proteinExistence type="inferred from homology"/>